<dbReference type="SMART" id="SM00385">
    <property type="entry name" value="CYCLIN"/>
    <property type="match status" value="1"/>
</dbReference>
<sequence length="655" mass="73019">MTRRTKKPSLGRPPIPREWSLHSNERMMEVEEFRFKGAAQWRGGGHDAGGENAAPARRQQGSGGGGAATGARDHPAARPAQGNPNLVALGARNKLDRRNPRDDDKPQPTRAPPTAADPRRDRDGEKLRYLRPYGQLTPLSDEDESTMAPAPAPLTAPNGQPGPHPSFIEVAKPYVFQQKVEQFLAAIGMAEAKEDSIRLQGVQLIDNVRKSLQLPVRTFNTACVYYHKFRLIHSDNEYNIVEAALAALFTACKIEDTLKKSKEIICASFNLKLPLADQLSPDDPCFSRLKQLEQPSKVIIGLERLMLEGAGFDFRSRQPQKLVIKLARWCGFAKERVGKTAYNMSLDLYRTFAPLKQTTAAMALACVELAARLCDARLERVQALEYARWKVSRAEVMETMLDLLDLYTHHRNTSLIGPHHPLDTYINVRIALNQESKDARLPRYTQYASPPTTTPSTATTTAVGTPSSSTLPPKPTTAAATAAAAAAATPNGLPPKPGTTTTTTTTTTPTPSTNGTLQQLPPTAPAGVTLPVSAIGTRGVGGTVRFMLDPARAQGEKREVQRYFVDEEEEYAVEVEVAAGSGANNDGRNDSGAERERERERDRDRERERERERDRDRDRDRERERDRDRDRDRERERERERDRDRDNRDRGRGRR</sequence>
<evidence type="ECO:0000256" key="4">
    <source>
        <dbReference type="SAM" id="MobiDB-lite"/>
    </source>
</evidence>
<feature type="compositionally biased region" description="Basic and acidic residues" evidence="4">
    <location>
        <begin position="587"/>
        <end position="655"/>
    </location>
</feature>
<feature type="region of interest" description="Disordered" evidence="4">
    <location>
        <begin position="444"/>
        <end position="530"/>
    </location>
</feature>
<keyword evidence="6" id="KW-0418">Kinase</keyword>
<dbReference type="EMBL" id="JAKEKT020000050">
    <property type="protein sequence ID" value="KAL1640419.1"/>
    <property type="molecule type" value="Genomic_DNA"/>
</dbReference>
<accession>A0ABR3TLG5</accession>
<comment type="similarity">
    <text evidence="1">Belongs to the cyclin family. Cyclin C subfamily.</text>
</comment>
<dbReference type="PANTHER" id="PTHR10026">
    <property type="entry name" value="CYCLIN"/>
    <property type="match status" value="1"/>
</dbReference>
<feature type="region of interest" description="Disordered" evidence="4">
    <location>
        <begin position="38"/>
        <end position="166"/>
    </location>
</feature>
<dbReference type="GO" id="GO:0016301">
    <property type="term" value="F:kinase activity"/>
    <property type="evidence" value="ECO:0007669"/>
    <property type="project" value="UniProtKB-KW"/>
</dbReference>
<evidence type="ECO:0000259" key="5">
    <source>
        <dbReference type="SMART" id="SM00385"/>
    </source>
</evidence>
<keyword evidence="6" id="KW-0808">Transferase</keyword>
<evidence type="ECO:0000313" key="6">
    <source>
        <dbReference type="EMBL" id="KAL1640419.1"/>
    </source>
</evidence>
<name>A0ABR3TLG5_9PEZI</name>
<evidence type="ECO:0000256" key="1">
    <source>
        <dbReference type="ARBA" id="ARBA00008638"/>
    </source>
</evidence>
<keyword evidence="3" id="KW-0195">Cyclin</keyword>
<dbReference type="InterPro" id="IPR013763">
    <property type="entry name" value="Cyclin-like_dom"/>
</dbReference>
<dbReference type="Proteomes" id="UP001521184">
    <property type="component" value="Unassembled WGS sequence"/>
</dbReference>
<feature type="compositionally biased region" description="Basic and acidic residues" evidence="4">
    <location>
        <begin position="117"/>
        <end position="128"/>
    </location>
</feature>
<dbReference type="InterPro" id="IPR006671">
    <property type="entry name" value="Cyclin_N"/>
</dbReference>
<feature type="compositionally biased region" description="Basic and acidic residues" evidence="4">
    <location>
        <begin position="93"/>
        <end position="107"/>
    </location>
</feature>
<proteinExistence type="inferred from homology"/>
<organism evidence="6 7">
    <name type="scientific">Diplodia intermedia</name>
    <dbReference type="NCBI Taxonomy" id="856260"/>
    <lineage>
        <taxon>Eukaryota</taxon>
        <taxon>Fungi</taxon>
        <taxon>Dikarya</taxon>
        <taxon>Ascomycota</taxon>
        <taxon>Pezizomycotina</taxon>
        <taxon>Dothideomycetes</taxon>
        <taxon>Dothideomycetes incertae sedis</taxon>
        <taxon>Botryosphaeriales</taxon>
        <taxon>Botryosphaeriaceae</taxon>
        <taxon>Diplodia</taxon>
    </lineage>
</organism>
<gene>
    <name evidence="6" type="primary">CTK2</name>
    <name evidence="6" type="ORF">SLS58_006917</name>
</gene>
<feature type="compositionally biased region" description="Pro residues" evidence="4">
    <location>
        <begin position="150"/>
        <end position="164"/>
    </location>
</feature>
<dbReference type="Pfam" id="PF00134">
    <property type="entry name" value="Cyclin_N"/>
    <property type="match status" value="1"/>
</dbReference>
<dbReference type="CDD" id="cd20546">
    <property type="entry name" value="CYCLIN_SpCG1C_ScCTK2-like_rpt2"/>
    <property type="match status" value="1"/>
</dbReference>
<feature type="compositionally biased region" description="Low complexity" evidence="4">
    <location>
        <begin position="448"/>
        <end position="491"/>
    </location>
</feature>
<dbReference type="Gene3D" id="1.10.472.10">
    <property type="entry name" value="Cyclin-like"/>
    <property type="match status" value="2"/>
</dbReference>
<dbReference type="SUPFAM" id="SSF47954">
    <property type="entry name" value="Cyclin-like"/>
    <property type="match status" value="2"/>
</dbReference>
<comment type="caution">
    <text evidence="6">The sequence shown here is derived from an EMBL/GenBank/DDBJ whole genome shotgun (WGS) entry which is preliminary data.</text>
</comment>
<feature type="domain" description="Cyclin-like" evidence="5">
    <location>
        <begin position="203"/>
        <end position="308"/>
    </location>
</feature>
<keyword evidence="7" id="KW-1185">Reference proteome</keyword>
<dbReference type="InterPro" id="IPR036915">
    <property type="entry name" value="Cyclin-like_sf"/>
</dbReference>
<evidence type="ECO:0000256" key="3">
    <source>
        <dbReference type="RuleBase" id="RU000383"/>
    </source>
</evidence>
<feature type="compositionally biased region" description="Low complexity" evidence="4">
    <location>
        <begin position="498"/>
        <end position="516"/>
    </location>
</feature>
<dbReference type="InterPro" id="IPR043198">
    <property type="entry name" value="Cyclin/Ssn8"/>
</dbReference>
<evidence type="ECO:0000313" key="7">
    <source>
        <dbReference type="Proteomes" id="UP001521184"/>
    </source>
</evidence>
<feature type="region of interest" description="Disordered" evidence="4">
    <location>
        <begin position="1"/>
        <end position="24"/>
    </location>
</feature>
<feature type="region of interest" description="Disordered" evidence="4">
    <location>
        <begin position="575"/>
        <end position="655"/>
    </location>
</feature>
<protein>
    <recommendedName>
        <fullName evidence="2">RNA polymerase II holoenzyme cyclin-like subunit</fullName>
    </recommendedName>
</protein>
<reference evidence="6 7" key="1">
    <citation type="journal article" date="2023" name="Plant Dis.">
        <title>First Report of Diplodia intermedia Causing Canker and Dieback Diseases on Apple Trees in Canada.</title>
        <authorList>
            <person name="Ellouze W."/>
            <person name="Ilyukhin E."/>
            <person name="Sulman M."/>
            <person name="Ali S."/>
        </authorList>
    </citation>
    <scope>NUCLEOTIDE SEQUENCE [LARGE SCALE GENOMIC DNA]</scope>
    <source>
        <strain evidence="6 7">M45-28</strain>
    </source>
</reference>
<evidence type="ECO:0000256" key="2">
    <source>
        <dbReference type="ARBA" id="ARBA00014912"/>
    </source>
</evidence>